<feature type="coiled-coil region" evidence="2">
    <location>
        <begin position="242"/>
        <end position="291"/>
    </location>
</feature>
<dbReference type="Pfam" id="PF00395">
    <property type="entry name" value="SLH"/>
    <property type="match status" value="3"/>
</dbReference>
<keyword evidence="5" id="KW-1185">Reference proteome</keyword>
<dbReference type="Pfam" id="PF14478">
    <property type="entry name" value="DUF4430"/>
    <property type="match status" value="1"/>
</dbReference>
<sequence>MRKMRNKFLAFIISLFLSFSFLLPAYGAGFAVSGDNVVISGNDASPLSPVSLVVEKSDGSKKAYIGQTLSDGTGSYSFSFSLPAGSYRAYLGGGTSAVLEDIEGNDSPSSPGGGSGNEITGQAYLSITDDAGRVIISGFYSVRSGDTVLSFLRRVAQANGISLEVEGGYVKSINGLAHKKPGYPRSGWKYRVNGIYPMISAADYVLQAGDRVEWVYTLDYTRDPDALGFEKPRDITPVLPVKEETRQKYEELLKEVKEGIKVLNGDKRMDEKKAEEIKKELAANLVEAKERIDEKGGSVGDKEAAVVVPPDALNRSREISIKELKEDMYPSDADYRIISSVYDLKPDGIRFLKPVTIIIRLPLFPDVSLDKLTPAFYDEKAKTWQPLPGVIDAEEGIAVFTTTHFTKFAVVERKAEVKEEKQEEMTNLSYFADLDDVPWAKEAITDLVAKGIIKGVGENRFEPNRTITRAELASLLVRIKGGEKTEGRAVFRDVREGDWFYYEVNSAYQRGIIKGYPDGTFLPRREVSRKEAAVMMAALISGKEEGKIELIFKDRDRIPAWARDGVARMYAQGIINGYPDGTFRGERSLTRAEAAVMIYRMLKRAS</sequence>
<feature type="domain" description="SLH" evidence="3">
    <location>
        <begin position="491"/>
        <end position="548"/>
    </location>
</feature>
<dbReference type="PANTHER" id="PTHR43308">
    <property type="entry name" value="OUTER MEMBRANE PROTEIN ALPHA-RELATED"/>
    <property type="match status" value="1"/>
</dbReference>
<evidence type="ECO:0000256" key="2">
    <source>
        <dbReference type="SAM" id="Coils"/>
    </source>
</evidence>
<dbReference type="InterPro" id="IPR051465">
    <property type="entry name" value="Cell_Envelope_Struct_Comp"/>
</dbReference>
<dbReference type="PANTHER" id="PTHR43308:SF5">
    <property type="entry name" value="S-LAYER PROTEIN _ PEPTIDOGLYCAN ENDO-BETA-N-ACETYLGLUCOSAMINIDASE"/>
    <property type="match status" value="1"/>
</dbReference>
<dbReference type="EMBL" id="FQWY01000032">
    <property type="protein sequence ID" value="SHH11892.1"/>
    <property type="molecule type" value="Genomic_DNA"/>
</dbReference>
<dbReference type="STRING" id="1123382.SAMN02745221_01729"/>
<protein>
    <submittedName>
        <fullName evidence="4">S-layer homology domain-containing protein</fullName>
    </submittedName>
</protein>
<dbReference type="Gene3D" id="2.170.130.30">
    <property type="match status" value="1"/>
</dbReference>
<evidence type="ECO:0000313" key="5">
    <source>
        <dbReference type="Proteomes" id="UP000242329"/>
    </source>
</evidence>
<dbReference type="Gene3D" id="2.60.220.30">
    <property type="match status" value="1"/>
</dbReference>
<name>A0A1M5QCZ0_9FIRM</name>
<dbReference type="InterPro" id="IPR001119">
    <property type="entry name" value="SLH_dom"/>
</dbReference>
<dbReference type="InterPro" id="IPR027954">
    <property type="entry name" value="Transcobalamin-like_C"/>
</dbReference>
<evidence type="ECO:0000313" key="4">
    <source>
        <dbReference type="EMBL" id="SHH11892.1"/>
    </source>
</evidence>
<gene>
    <name evidence="4" type="ORF">SAMN02745221_01729</name>
</gene>
<accession>A0A1M5QCZ0</accession>
<organism evidence="4 5">
    <name type="scientific">Thermosyntropha lipolytica DSM 11003</name>
    <dbReference type="NCBI Taxonomy" id="1123382"/>
    <lineage>
        <taxon>Bacteria</taxon>
        <taxon>Bacillati</taxon>
        <taxon>Bacillota</taxon>
        <taxon>Clostridia</taxon>
        <taxon>Eubacteriales</taxon>
        <taxon>Syntrophomonadaceae</taxon>
        <taxon>Thermosyntropha</taxon>
    </lineage>
</organism>
<proteinExistence type="predicted"/>
<dbReference type="RefSeq" id="WP_073092897.1">
    <property type="nucleotide sequence ID" value="NZ_FQWY01000032.1"/>
</dbReference>
<keyword evidence="2" id="KW-0175">Coiled coil</keyword>
<reference evidence="5" key="1">
    <citation type="submission" date="2016-11" db="EMBL/GenBank/DDBJ databases">
        <authorList>
            <person name="Varghese N."/>
            <person name="Submissions S."/>
        </authorList>
    </citation>
    <scope>NUCLEOTIDE SEQUENCE [LARGE SCALE GENOMIC DNA]</scope>
    <source>
        <strain evidence="5">DSM 11003</strain>
    </source>
</reference>
<evidence type="ECO:0000259" key="3">
    <source>
        <dbReference type="PROSITE" id="PS51272"/>
    </source>
</evidence>
<dbReference type="AlphaFoldDB" id="A0A1M5QCZ0"/>
<dbReference type="Proteomes" id="UP000242329">
    <property type="component" value="Unassembled WGS sequence"/>
</dbReference>
<dbReference type="OrthoDB" id="2356646at2"/>
<keyword evidence="1" id="KW-0677">Repeat</keyword>
<evidence type="ECO:0000256" key="1">
    <source>
        <dbReference type="ARBA" id="ARBA00022737"/>
    </source>
</evidence>
<feature type="domain" description="SLH" evidence="3">
    <location>
        <begin position="549"/>
        <end position="606"/>
    </location>
</feature>
<feature type="domain" description="SLH" evidence="3">
    <location>
        <begin position="427"/>
        <end position="490"/>
    </location>
</feature>
<dbReference type="PROSITE" id="PS51272">
    <property type="entry name" value="SLH"/>
    <property type="match status" value="3"/>
</dbReference>